<dbReference type="GO" id="GO:0022904">
    <property type="term" value="P:respiratory electron transport chain"/>
    <property type="evidence" value="ECO:0007669"/>
    <property type="project" value="InterPro"/>
</dbReference>
<evidence type="ECO:0000256" key="12">
    <source>
        <dbReference type="ARBA" id="ARBA00037975"/>
    </source>
</evidence>
<evidence type="ECO:0000256" key="7">
    <source>
        <dbReference type="ARBA" id="ARBA00022723"/>
    </source>
</evidence>
<dbReference type="PANTHER" id="PTHR30529:SF1">
    <property type="entry name" value="CYTOCHROME B561 HOMOLOG 2"/>
    <property type="match status" value="1"/>
</dbReference>
<dbReference type="InterPro" id="IPR052168">
    <property type="entry name" value="Cytochrome_b561_oxidase"/>
</dbReference>
<evidence type="ECO:0000259" key="14">
    <source>
        <dbReference type="Pfam" id="PF01292"/>
    </source>
</evidence>
<proteinExistence type="inferred from homology"/>
<dbReference type="STRING" id="476157.GCA_001663155_02029"/>
<comment type="caution">
    <text evidence="15">The sequence shown here is derived from an EMBL/GenBank/DDBJ whole genome shotgun (WGS) entry which is preliminary data.</text>
</comment>
<dbReference type="GO" id="GO:0009055">
    <property type="term" value="F:electron transfer activity"/>
    <property type="evidence" value="ECO:0007669"/>
    <property type="project" value="InterPro"/>
</dbReference>
<evidence type="ECO:0000256" key="9">
    <source>
        <dbReference type="ARBA" id="ARBA00022989"/>
    </source>
</evidence>
<keyword evidence="10" id="KW-0408">Iron</keyword>
<evidence type="ECO:0000256" key="3">
    <source>
        <dbReference type="ARBA" id="ARBA00022448"/>
    </source>
</evidence>
<evidence type="ECO:0000256" key="1">
    <source>
        <dbReference type="ARBA" id="ARBA00001970"/>
    </source>
</evidence>
<keyword evidence="16" id="KW-1185">Reference proteome</keyword>
<keyword evidence="6 13" id="KW-0812">Transmembrane</keyword>
<comment type="cofactor">
    <cofactor evidence="1">
        <name>heme b</name>
        <dbReference type="ChEBI" id="CHEBI:60344"/>
    </cofactor>
</comment>
<keyword evidence="3" id="KW-0813">Transport</keyword>
<sequence>MRDLVSVIDQELGESDDMADGTRTKYSGIAMALHWFIAAGVIANWLIRRTAKATESEEAARAIMSNHFSIGVTLWFLAVALLIVHFTGGKAPLASHLATWERWLARIVHTLFFILLLVMPFGAWSAMSQYGAPISVFGLFSVPPLPMEVNPEAAKAAFEQHGQAGAFLLMLLVVHVLGTLKHTLLDRDGNLFRMLPFGNPKG</sequence>
<dbReference type="GO" id="GO:0020037">
    <property type="term" value="F:heme binding"/>
    <property type="evidence" value="ECO:0007669"/>
    <property type="project" value="TreeGrafter"/>
</dbReference>
<evidence type="ECO:0000256" key="6">
    <source>
        <dbReference type="ARBA" id="ARBA00022692"/>
    </source>
</evidence>
<evidence type="ECO:0000256" key="13">
    <source>
        <dbReference type="SAM" id="Phobius"/>
    </source>
</evidence>
<dbReference type="InterPro" id="IPR016174">
    <property type="entry name" value="Di-haem_cyt_TM"/>
</dbReference>
<evidence type="ECO:0000256" key="4">
    <source>
        <dbReference type="ARBA" id="ARBA00022475"/>
    </source>
</evidence>
<dbReference type="GO" id="GO:0046872">
    <property type="term" value="F:metal ion binding"/>
    <property type="evidence" value="ECO:0007669"/>
    <property type="project" value="UniProtKB-KW"/>
</dbReference>
<protein>
    <submittedName>
        <fullName evidence="15">Cytochrome b561</fullName>
    </submittedName>
</protein>
<reference evidence="15 16" key="1">
    <citation type="submission" date="2019-07" db="EMBL/GenBank/DDBJ databases">
        <title>Genomic Encyclopedia of Archaeal and Bacterial Type Strains, Phase II (KMG-II): from individual species to whole genera.</title>
        <authorList>
            <person name="Goeker M."/>
        </authorList>
    </citation>
    <scope>NUCLEOTIDE SEQUENCE [LARGE SCALE GENOMIC DNA]</scope>
    <source>
        <strain evidence="15 16">ATCC BAA-2084</strain>
    </source>
</reference>
<evidence type="ECO:0000256" key="5">
    <source>
        <dbReference type="ARBA" id="ARBA00022617"/>
    </source>
</evidence>
<keyword evidence="9 13" id="KW-1133">Transmembrane helix</keyword>
<dbReference type="EMBL" id="VLLK01000001">
    <property type="protein sequence ID" value="TWJ09685.1"/>
    <property type="molecule type" value="Genomic_DNA"/>
</dbReference>
<dbReference type="GO" id="GO:0005886">
    <property type="term" value="C:plasma membrane"/>
    <property type="evidence" value="ECO:0007669"/>
    <property type="project" value="UniProtKB-SubCell"/>
</dbReference>
<organism evidence="15 16">
    <name type="scientific">Altererythrobacter ishigakiensis</name>
    <dbReference type="NCBI Taxonomy" id="476157"/>
    <lineage>
        <taxon>Bacteria</taxon>
        <taxon>Pseudomonadati</taxon>
        <taxon>Pseudomonadota</taxon>
        <taxon>Alphaproteobacteria</taxon>
        <taxon>Sphingomonadales</taxon>
        <taxon>Erythrobacteraceae</taxon>
        <taxon>Altererythrobacter</taxon>
    </lineage>
</organism>
<feature type="transmembrane region" description="Helical" evidence="13">
    <location>
        <begin position="166"/>
        <end position="185"/>
    </location>
</feature>
<evidence type="ECO:0000256" key="10">
    <source>
        <dbReference type="ARBA" id="ARBA00023004"/>
    </source>
</evidence>
<dbReference type="InterPro" id="IPR011577">
    <property type="entry name" value="Cyt_b561_bac/Ni-Hgenase"/>
</dbReference>
<keyword evidence="8" id="KW-0249">Electron transport</keyword>
<evidence type="ECO:0000313" key="16">
    <source>
        <dbReference type="Proteomes" id="UP000320547"/>
    </source>
</evidence>
<dbReference type="SUPFAM" id="SSF81342">
    <property type="entry name" value="Transmembrane di-heme cytochromes"/>
    <property type="match status" value="1"/>
</dbReference>
<accession>A0A562UVQ2</accession>
<name>A0A562UVQ2_9SPHN</name>
<feature type="transmembrane region" description="Helical" evidence="13">
    <location>
        <begin position="26"/>
        <end position="47"/>
    </location>
</feature>
<feature type="transmembrane region" description="Helical" evidence="13">
    <location>
        <begin position="68"/>
        <end position="88"/>
    </location>
</feature>
<keyword evidence="5" id="KW-0349">Heme</keyword>
<dbReference type="AlphaFoldDB" id="A0A562UVQ2"/>
<dbReference type="Pfam" id="PF01292">
    <property type="entry name" value="Ni_hydr_CYTB"/>
    <property type="match status" value="1"/>
</dbReference>
<comment type="subcellular location">
    <subcellularLocation>
        <location evidence="2">Cell membrane</location>
        <topology evidence="2">Multi-pass membrane protein</topology>
    </subcellularLocation>
</comment>
<keyword evidence="11 13" id="KW-0472">Membrane</keyword>
<keyword evidence="7" id="KW-0479">Metal-binding</keyword>
<feature type="domain" description="Cytochrome b561 bacterial/Ni-hydrogenase" evidence="14">
    <location>
        <begin position="26"/>
        <end position="196"/>
    </location>
</feature>
<evidence type="ECO:0000256" key="2">
    <source>
        <dbReference type="ARBA" id="ARBA00004651"/>
    </source>
</evidence>
<comment type="similarity">
    <text evidence="12">Belongs to the cytochrome b561 family.</text>
</comment>
<evidence type="ECO:0000256" key="11">
    <source>
        <dbReference type="ARBA" id="ARBA00023136"/>
    </source>
</evidence>
<evidence type="ECO:0000256" key="8">
    <source>
        <dbReference type="ARBA" id="ARBA00022982"/>
    </source>
</evidence>
<dbReference type="OrthoDB" id="1247465at2"/>
<dbReference type="PANTHER" id="PTHR30529">
    <property type="entry name" value="CYTOCHROME B561"/>
    <property type="match status" value="1"/>
</dbReference>
<dbReference type="Proteomes" id="UP000320547">
    <property type="component" value="Unassembled WGS sequence"/>
</dbReference>
<gene>
    <name evidence="15" type="ORF">JN10_1324</name>
</gene>
<feature type="transmembrane region" description="Helical" evidence="13">
    <location>
        <begin position="103"/>
        <end position="123"/>
    </location>
</feature>
<evidence type="ECO:0000313" key="15">
    <source>
        <dbReference type="EMBL" id="TWJ09685.1"/>
    </source>
</evidence>
<feature type="transmembrane region" description="Helical" evidence="13">
    <location>
        <begin position="130"/>
        <end position="146"/>
    </location>
</feature>
<keyword evidence="4" id="KW-1003">Cell membrane</keyword>